<evidence type="ECO:0000256" key="1">
    <source>
        <dbReference type="SAM" id="MobiDB-lite"/>
    </source>
</evidence>
<dbReference type="AlphaFoldDB" id="A0A8S3ZXE0"/>
<dbReference type="Proteomes" id="UP000678393">
    <property type="component" value="Unassembled WGS sequence"/>
</dbReference>
<dbReference type="InterPro" id="IPR004302">
    <property type="entry name" value="Cellulose/chitin-bd_N"/>
</dbReference>
<gene>
    <name evidence="4" type="ORF">CUNI_LOCUS19925</name>
</gene>
<feature type="domain" description="Chitin-binding type-4" evidence="3">
    <location>
        <begin position="23"/>
        <end position="218"/>
    </location>
</feature>
<organism evidence="4 5">
    <name type="scientific">Candidula unifasciata</name>
    <dbReference type="NCBI Taxonomy" id="100452"/>
    <lineage>
        <taxon>Eukaryota</taxon>
        <taxon>Metazoa</taxon>
        <taxon>Spiralia</taxon>
        <taxon>Lophotrochozoa</taxon>
        <taxon>Mollusca</taxon>
        <taxon>Gastropoda</taxon>
        <taxon>Heterobranchia</taxon>
        <taxon>Euthyneura</taxon>
        <taxon>Panpulmonata</taxon>
        <taxon>Eupulmonata</taxon>
        <taxon>Stylommatophora</taxon>
        <taxon>Helicina</taxon>
        <taxon>Helicoidea</taxon>
        <taxon>Geomitridae</taxon>
        <taxon>Candidula</taxon>
    </lineage>
</organism>
<reference evidence="4" key="1">
    <citation type="submission" date="2021-04" db="EMBL/GenBank/DDBJ databases">
        <authorList>
            <consortium name="Molecular Ecology Group"/>
        </authorList>
    </citation>
    <scope>NUCLEOTIDE SEQUENCE</scope>
</reference>
<keyword evidence="5" id="KW-1185">Reference proteome</keyword>
<feature type="chain" id="PRO_5035749277" description="Chitin-binding type-4 domain-containing protein" evidence="2">
    <location>
        <begin position="23"/>
        <end position="435"/>
    </location>
</feature>
<evidence type="ECO:0000313" key="4">
    <source>
        <dbReference type="EMBL" id="CAG5134367.1"/>
    </source>
</evidence>
<dbReference type="Pfam" id="PF03067">
    <property type="entry name" value="LPMO_10"/>
    <property type="match status" value="1"/>
</dbReference>
<dbReference type="OrthoDB" id="64893at2759"/>
<accession>A0A8S3ZXE0</accession>
<feature type="signal peptide" evidence="2">
    <location>
        <begin position="1"/>
        <end position="22"/>
    </location>
</feature>
<sequence length="435" mass="48928">MAGPGLLLAAILVTGFPTYTHGHGRLLKPPSRMSGYLAGLPMPVNYNDHEMNCGGRKVQWDQSGGKCGICGEPWPGPKNYERPSGVMAQHQIRTATYLENAVIIIRLQITVSHRGWHEFRICNVARSGGVEATQACLDRTLLADENMQTRFSKGTTSTGFFDFHLVLPAGLTCDHCVIQWKWKCGNDWGCDKPSNNSAPACCVGCGERQEEFYGCSDVTINPRNSRYTTTPKTVPTTTARQITTWRYTTTTRPTARTTWRYPYITTTRPTARTTWRYPYTTPTTTRRPITYPAYTMRPQWPFYPTTTRRPYGGYNYNPVYEHFKRYPNTIPSGNSIKFPGSGNSNTNNNRPSSRSLQEDFLSAILGRDSIIVNKDGLSVPIPMVDNTSPVVVNDTDMSDYLRKDRFCAACQYNCEFRGCYRYCPDTVIYCPAAGS</sequence>
<proteinExistence type="predicted"/>
<protein>
    <recommendedName>
        <fullName evidence="3">Chitin-binding type-4 domain-containing protein</fullName>
    </recommendedName>
</protein>
<dbReference type="EMBL" id="CAJHNH020007112">
    <property type="protein sequence ID" value="CAG5134367.1"/>
    <property type="molecule type" value="Genomic_DNA"/>
</dbReference>
<comment type="caution">
    <text evidence="4">The sequence shown here is derived from an EMBL/GenBank/DDBJ whole genome shotgun (WGS) entry which is preliminary data.</text>
</comment>
<evidence type="ECO:0000256" key="2">
    <source>
        <dbReference type="SAM" id="SignalP"/>
    </source>
</evidence>
<name>A0A8S3ZXE0_9EUPU</name>
<evidence type="ECO:0000313" key="5">
    <source>
        <dbReference type="Proteomes" id="UP000678393"/>
    </source>
</evidence>
<feature type="region of interest" description="Disordered" evidence="1">
    <location>
        <begin position="334"/>
        <end position="355"/>
    </location>
</feature>
<evidence type="ECO:0000259" key="3">
    <source>
        <dbReference type="Pfam" id="PF03067"/>
    </source>
</evidence>
<keyword evidence="2" id="KW-0732">Signal</keyword>
<feature type="compositionally biased region" description="Low complexity" evidence="1">
    <location>
        <begin position="339"/>
        <end position="355"/>
    </location>
</feature>